<dbReference type="RefSeq" id="WP_129892787.1">
    <property type="nucleotide sequence ID" value="NZ_CP035758.1"/>
</dbReference>
<dbReference type="InterPro" id="IPR047817">
    <property type="entry name" value="ABC2_TM_bact-type"/>
</dbReference>
<dbReference type="KEGG" id="kbs:EPA93_39455"/>
<dbReference type="GO" id="GO:0140359">
    <property type="term" value="F:ABC-type transporter activity"/>
    <property type="evidence" value="ECO:0007669"/>
    <property type="project" value="InterPro"/>
</dbReference>
<organism evidence="7 8">
    <name type="scientific">Ktedonosporobacter rubrisoli</name>
    <dbReference type="NCBI Taxonomy" id="2509675"/>
    <lineage>
        <taxon>Bacteria</taxon>
        <taxon>Bacillati</taxon>
        <taxon>Chloroflexota</taxon>
        <taxon>Ktedonobacteria</taxon>
        <taxon>Ktedonobacterales</taxon>
        <taxon>Ktedonosporobacteraceae</taxon>
        <taxon>Ktedonosporobacter</taxon>
    </lineage>
</organism>
<evidence type="ECO:0000256" key="5">
    <source>
        <dbReference type="SAM" id="Phobius"/>
    </source>
</evidence>
<dbReference type="PROSITE" id="PS51012">
    <property type="entry name" value="ABC_TM2"/>
    <property type="match status" value="1"/>
</dbReference>
<dbReference type="InterPro" id="IPR051328">
    <property type="entry name" value="T7SS_ABC-Transporter"/>
</dbReference>
<dbReference type="InterPro" id="IPR013525">
    <property type="entry name" value="ABC2_TM"/>
</dbReference>
<feature type="domain" description="ABC transmembrane type-2" evidence="6">
    <location>
        <begin position="141"/>
        <end position="365"/>
    </location>
</feature>
<proteinExistence type="predicted"/>
<comment type="subcellular location">
    <subcellularLocation>
        <location evidence="1">Membrane</location>
        <topology evidence="1">Multi-pass membrane protein</topology>
    </subcellularLocation>
</comment>
<name>A0A4P6K2L7_KTERU</name>
<evidence type="ECO:0000313" key="8">
    <source>
        <dbReference type="Proteomes" id="UP000290365"/>
    </source>
</evidence>
<evidence type="ECO:0000256" key="3">
    <source>
        <dbReference type="ARBA" id="ARBA00022989"/>
    </source>
</evidence>
<dbReference type="PANTHER" id="PTHR43077">
    <property type="entry name" value="TRANSPORT PERMEASE YVFS-RELATED"/>
    <property type="match status" value="1"/>
</dbReference>
<evidence type="ECO:0000259" key="6">
    <source>
        <dbReference type="PROSITE" id="PS51012"/>
    </source>
</evidence>
<dbReference type="Gene3D" id="3.40.1710.10">
    <property type="entry name" value="abc type-2 transporter like domain"/>
    <property type="match status" value="1"/>
</dbReference>
<evidence type="ECO:0000256" key="2">
    <source>
        <dbReference type="ARBA" id="ARBA00022692"/>
    </source>
</evidence>
<keyword evidence="3 5" id="KW-1133">Transmembrane helix</keyword>
<evidence type="ECO:0000313" key="7">
    <source>
        <dbReference type="EMBL" id="QBD81726.1"/>
    </source>
</evidence>
<accession>A0A4P6K2L7</accession>
<protein>
    <submittedName>
        <fullName evidence="7">ABC transporter permease</fullName>
    </submittedName>
</protein>
<dbReference type="Proteomes" id="UP000290365">
    <property type="component" value="Chromosome"/>
</dbReference>
<feature type="transmembrane region" description="Helical" evidence="5">
    <location>
        <begin position="291"/>
        <end position="312"/>
    </location>
</feature>
<dbReference type="EMBL" id="CP035758">
    <property type="protein sequence ID" value="QBD81726.1"/>
    <property type="molecule type" value="Genomic_DNA"/>
</dbReference>
<evidence type="ECO:0000256" key="4">
    <source>
        <dbReference type="ARBA" id="ARBA00023136"/>
    </source>
</evidence>
<dbReference type="GO" id="GO:0016020">
    <property type="term" value="C:membrane"/>
    <property type="evidence" value="ECO:0007669"/>
    <property type="project" value="UniProtKB-SubCell"/>
</dbReference>
<feature type="transmembrane region" description="Helical" evidence="5">
    <location>
        <begin position="215"/>
        <end position="246"/>
    </location>
</feature>
<evidence type="ECO:0000256" key="1">
    <source>
        <dbReference type="ARBA" id="ARBA00004141"/>
    </source>
</evidence>
<reference evidence="7 8" key="1">
    <citation type="submission" date="2019-01" db="EMBL/GenBank/DDBJ databases">
        <title>Ktedonosporobacter rubrisoli SCAWS-G2.</title>
        <authorList>
            <person name="Huang Y."/>
            <person name="Yan B."/>
        </authorList>
    </citation>
    <scope>NUCLEOTIDE SEQUENCE [LARGE SCALE GENOMIC DNA]</scope>
    <source>
        <strain evidence="7 8">SCAWS-G2</strain>
    </source>
</reference>
<keyword evidence="8" id="KW-1185">Reference proteome</keyword>
<feature type="transmembrane region" description="Helical" evidence="5">
    <location>
        <begin position="170"/>
        <end position="194"/>
    </location>
</feature>
<feature type="transmembrane region" description="Helical" evidence="5">
    <location>
        <begin position="344"/>
        <end position="362"/>
    </location>
</feature>
<gene>
    <name evidence="7" type="ORF">EPA93_39455</name>
</gene>
<dbReference type="OrthoDB" id="4916864at2"/>
<sequence length="368" mass="40002">MMAIFWRSLLSICKKDTQVWLRHPSTVLVTFLPAIALLLLTALGSAAVGHSPVALVLQDQGAAGQKIDKIFHDADIFQIYDVDEQQAQALMHNVDIAAIIVIPGDFTQRVQAHQNAPIDVTVNNLNLDFTNDVRRSVPDIITQFYATQGPDSPIKVTLREHDLRTRDVELFQYTVLPAIIFLLSISGLVTGSLATAREWEAQTIKELLLSPVAHAAIIGGKVLSSVLITFIMGTLVLLACTLLGWVQPEGPFWLSALLTILLVSLLSSGLGIAVGTLVRRVQPVGPVSINVGMYLFFLAGGVGVLAFEPIILQQIADFIPLTYGRHALEMAVFYSSADQFGRDILMLTISSIIAVVLGILAMRKGVFQ</sequence>
<keyword evidence="4 5" id="KW-0472">Membrane</keyword>
<dbReference type="Pfam" id="PF12698">
    <property type="entry name" value="ABC2_membrane_3"/>
    <property type="match status" value="1"/>
</dbReference>
<dbReference type="PANTHER" id="PTHR43077:SF10">
    <property type="entry name" value="TRANSPORT PERMEASE PROTEIN"/>
    <property type="match status" value="1"/>
</dbReference>
<feature type="transmembrane region" description="Helical" evidence="5">
    <location>
        <begin position="252"/>
        <end position="279"/>
    </location>
</feature>
<keyword evidence="2 5" id="KW-0812">Transmembrane</keyword>
<dbReference type="AlphaFoldDB" id="A0A4P6K2L7"/>